<dbReference type="EMBL" id="JBHUJB010000079">
    <property type="protein sequence ID" value="MFD2160411.1"/>
    <property type="molecule type" value="Genomic_DNA"/>
</dbReference>
<dbReference type="RefSeq" id="WP_377178755.1">
    <property type="nucleotide sequence ID" value="NZ_JBHUJB010000079.1"/>
</dbReference>
<evidence type="ECO:0000313" key="1">
    <source>
        <dbReference type="EMBL" id="MFD2160411.1"/>
    </source>
</evidence>
<evidence type="ECO:0000313" key="2">
    <source>
        <dbReference type="Proteomes" id="UP001597389"/>
    </source>
</evidence>
<proteinExistence type="predicted"/>
<sequence length="292" mass="32581">MLILYNNRLLEQVSDGNFALGMNYMTLYLGKKYGKTCCVIGSWATLLLTSASPAQEKEQEKVAKPTAQQSTNMARGLLEEWVKMERTLSAEKHEWSVQKQHLSDMKSLYQVELGLLNDEIAAAGDAHKKDQVEMGELEKELALAKDEREAVVGMLKSYVAESKKLYARLPEPLRGELAREYETLTDDKLDPSADVLALTALLKATVKFNDSVVYSEELHTIDGTQKQLRILYMGLGAAYYISGKSAGRGIPGNQGWQWIADDSVFSEVSRAINIFKKSARPDLVTLPVEVQK</sequence>
<dbReference type="Proteomes" id="UP001597389">
    <property type="component" value="Unassembled WGS sequence"/>
</dbReference>
<accession>A0ABW4ZFW4</accession>
<dbReference type="Pfam" id="PF11932">
    <property type="entry name" value="DUF3450"/>
    <property type="match status" value="1"/>
</dbReference>
<organism evidence="1 2">
    <name type="scientific">Rubritalea tangerina</name>
    <dbReference type="NCBI Taxonomy" id="430798"/>
    <lineage>
        <taxon>Bacteria</taxon>
        <taxon>Pseudomonadati</taxon>
        <taxon>Verrucomicrobiota</taxon>
        <taxon>Verrucomicrobiia</taxon>
        <taxon>Verrucomicrobiales</taxon>
        <taxon>Rubritaleaceae</taxon>
        <taxon>Rubritalea</taxon>
    </lineage>
</organism>
<comment type="caution">
    <text evidence="1">The sequence shown here is derived from an EMBL/GenBank/DDBJ whole genome shotgun (WGS) entry which is preliminary data.</text>
</comment>
<reference evidence="2" key="1">
    <citation type="journal article" date="2019" name="Int. J. Syst. Evol. Microbiol.">
        <title>The Global Catalogue of Microorganisms (GCM) 10K type strain sequencing project: providing services to taxonomists for standard genome sequencing and annotation.</title>
        <authorList>
            <consortium name="The Broad Institute Genomics Platform"/>
            <consortium name="The Broad Institute Genome Sequencing Center for Infectious Disease"/>
            <person name="Wu L."/>
            <person name="Ma J."/>
        </authorList>
    </citation>
    <scope>NUCLEOTIDE SEQUENCE [LARGE SCALE GENOMIC DNA]</scope>
    <source>
        <strain evidence="2">CCUG 57942</strain>
    </source>
</reference>
<gene>
    <name evidence="1" type="ORF">ACFSW8_16020</name>
</gene>
<dbReference type="InterPro" id="IPR016866">
    <property type="entry name" value="UCP028069"/>
</dbReference>
<keyword evidence="2" id="KW-1185">Reference proteome</keyword>
<protein>
    <submittedName>
        <fullName evidence="1">DUF3450 family protein</fullName>
    </submittedName>
</protein>
<name>A0ABW4ZFW4_9BACT</name>